<organism evidence="1 2">
    <name type="scientific">Bradyrhizobium rifense</name>
    <dbReference type="NCBI Taxonomy" id="515499"/>
    <lineage>
        <taxon>Bacteria</taxon>
        <taxon>Pseudomonadati</taxon>
        <taxon>Pseudomonadota</taxon>
        <taxon>Alphaproteobacteria</taxon>
        <taxon>Hyphomicrobiales</taxon>
        <taxon>Nitrobacteraceae</taxon>
        <taxon>Bradyrhizobium</taxon>
    </lineage>
</organism>
<dbReference type="InterPro" id="IPR036909">
    <property type="entry name" value="Cyt_c-like_dom_sf"/>
</dbReference>
<proteinExistence type="predicted"/>
<dbReference type="Proteomes" id="UP000324758">
    <property type="component" value="Unassembled WGS sequence"/>
</dbReference>
<dbReference type="Gene3D" id="1.10.760.10">
    <property type="entry name" value="Cytochrome c-like domain"/>
    <property type="match status" value="1"/>
</dbReference>
<accession>A0A5D3K6B4</accession>
<dbReference type="EMBL" id="VSSS01000049">
    <property type="protein sequence ID" value="TYL91079.1"/>
    <property type="molecule type" value="Genomic_DNA"/>
</dbReference>
<keyword evidence="2" id="KW-1185">Reference proteome</keyword>
<sequence>MAWKPNSIVASLALLFSVLVAAVIVVAGVVGYPYVSKVYDGIMVKLPEYPVAQKTRWLDQNWTDKREWVHHADQGTATFHIPYEWFMALEQPVLSLTSAGLLSDPTYLDRFGFIPDPSDPKLGLPIGMARGKAMVDATAKPWKNPRAPYNDMTRIGLTCAACHTGRFTYQGTELLVDGGPALTDLGKFRTALGLSLAFTRFVPFRFDRFAEKVIGADPSEVEKTQLLAQLDKILAQGKGLAELDTVVAPQSVVEGFGRLDALNRIGNEVFAVDLKIPANYAATSAPVHFPRIWDASWFDWVQYNASIEQPMVRNVGEAMGVSAMINLTSVQGGLFNSGVEIVNLDRIEKSLAGEQPNESTGFTGLRSPQWPSELPPIDKKLAGQGEALYKEHCQACHLPPVSSADFWKSDRWSLPDKRTEERYPGERYLRVEVVPFAHIGTDRAQAQDMFDRKVTVPRELDISSDSFGQALGAVTEKTIKHWYDGQTPPVAPEKREEMNGYRDNGIQAPLGYKARPLDGIWATPPYLHNGSVPNLYALLSPVAERPTKFYLGNREYDVVNVGYRYDKLENGFELDTRLRGNTNSGHEFNGDGTKQNEKDGVIGRLLTPQERRALVEFLKTM</sequence>
<dbReference type="GO" id="GO:0004130">
    <property type="term" value="F:cytochrome-c peroxidase activity"/>
    <property type="evidence" value="ECO:0007669"/>
    <property type="project" value="TreeGrafter"/>
</dbReference>
<dbReference type="Pfam" id="PF21419">
    <property type="entry name" value="RoxA-like_Cyt-c"/>
    <property type="match status" value="1"/>
</dbReference>
<evidence type="ECO:0000313" key="2">
    <source>
        <dbReference type="Proteomes" id="UP000324758"/>
    </source>
</evidence>
<dbReference type="InterPro" id="IPR051395">
    <property type="entry name" value="Cytochrome_c_Peroxidase/MauG"/>
</dbReference>
<dbReference type="PANTHER" id="PTHR30600:SF9">
    <property type="entry name" value="BLR7738 PROTEIN"/>
    <property type="match status" value="1"/>
</dbReference>
<dbReference type="GO" id="GO:0009055">
    <property type="term" value="F:electron transfer activity"/>
    <property type="evidence" value="ECO:0007669"/>
    <property type="project" value="InterPro"/>
</dbReference>
<evidence type="ECO:0000313" key="1">
    <source>
        <dbReference type="EMBL" id="TYL91079.1"/>
    </source>
</evidence>
<gene>
    <name evidence="1" type="ORF">FXB40_29710</name>
</gene>
<dbReference type="PANTHER" id="PTHR30600">
    <property type="entry name" value="CYTOCHROME C PEROXIDASE-RELATED"/>
    <property type="match status" value="1"/>
</dbReference>
<dbReference type="NCBIfam" id="NF040606">
    <property type="entry name" value="CytoC_perox"/>
    <property type="match status" value="1"/>
</dbReference>
<dbReference type="GO" id="GO:0020037">
    <property type="term" value="F:heme binding"/>
    <property type="evidence" value="ECO:0007669"/>
    <property type="project" value="InterPro"/>
</dbReference>
<dbReference type="InterPro" id="IPR047758">
    <property type="entry name" value="CytoC_perox"/>
</dbReference>
<dbReference type="RefSeq" id="WP_148775662.1">
    <property type="nucleotide sequence ID" value="NZ_VSSS01000049.1"/>
</dbReference>
<evidence type="ECO:0008006" key="3">
    <source>
        <dbReference type="Google" id="ProtNLM"/>
    </source>
</evidence>
<name>A0A5D3K6B4_9BRAD</name>
<dbReference type="AlphaFoldDB" id="A0A5D3K6B4"/>
<protein>
    <recommendedName>
        <fullName evidence="3">Cytochrome c</fullName>
    </recommendedName>
</protein>
<reference evidence="1 2" key="1">
    <citation type="submission" date="2019-08" db="EMBL/GenBank/DDBJ databases">
        <title>Bradyrhizobium hipponensis sp. nov., a rhizobium isolated from a Lupinus angustifolius root nodule in Tunisia.</title>
        <authorList>
            <person name="Off K."/>
            <person name="Rejili M."/>
            <person name="Mars M."/>
            <person name="Brachmann A."/>
            <person name="Marin M."/>
        </authorList>
    </citation>
    <scope>NUCLEOTIDE SEQUENCE [LARGE SCALE GENOMIC DNA]</scope>
    <source>
        <strain evidence="1 2">CTAW71</strain>
    </source>
</reference>
<dbReference type="SUPFAM" id="SSF46626">
    <property type="entry name" value="Cytochrome c"/>
    <property type="match status" value="1"/>
</dbReference>
<comment type="caution">
    <text evidence="1">The sequence shown here is derived from an EMBL/GenBank/DDBJ whole genome shotgun (WGS) entry which is preliminary data.</text>
</comment>
<dbReference type="OrthoDB" id="417271at2"/>